<gene>
    <name evidence="1" type="ORF">LGLO00237_LOCUS23694</name>
</gene>
<evidence type="ECO:0000313" key="1">
    <source>
        <dbReference type="EMBL" id="CAE0672045.1"/>
    </source>
</evidence>
<organism evidence="1">
    <name type="scientific">Lotharella globosa</name>
    <dbReference type="NCBI Taxonomy" id="91324"/>
    <lineage>
        <taxon>Eukaryota</taxon>
        <taxon>Sar</taxon>
        <taxon>Rhizaria</taxon>
        <taxon>Cercozoa</taxon>
        <taxon>Chlorarachniophyceae</taxon>
        <taxon>Lotharella</taxon>
    </lineage>
</organism>
<proteinExistence type="predicted"/>
<sequence length="112" mass="12034">MTQHAVGDVDSGYMATERRCQGYLLGQKGTLAKKIVSGSQREEGRAGDKTWSGEGVRVRQYHRGVEMTARLPVPAPKSKALRPSLKDEIPAAARSFFIAGTALATKSAESLS</sequence>
<protein>
    <submittedName>
        <fullName evidence="1">Uncharacterized protein</fullName>
    </submittedName>
</protein>
<dbReference type="AlphaFoldDB" id="A0A7S3Z559"/>
<dbReference type="EMBL" id="HBIV01033251">
    <property type="protein sequence ID" value="CAE0672045.1"/>
    <property type="molecule type" value="Transcribed_RNA"/>
</dbReference>
<name>A0A7S3Z559_9EUKA</name>
<reference evidence="1" key="1">
    <citation type="submission" date="2021-01" db="EMBL/GenBank/DDBJ databases">
        <authorList>
            <person name="Corre E."/>
            <person name="Pelletier E."/>
            <person name="Niang G."/>
            <person name="Scheremetjew M."/>
            <person name="Finn R."/>
            <person name="Kale V."/>
            <person name="Holt S."/>
            <person name="Cochrane G."/>
            <person name="Meng A."/>
            <person name="Brown T."/>
            <person name="Cohen L."/>
        </authorList>
    </citation>
    <scope>NUCLEOTIDE SEQUENCE</scope>
    <source>
        <strain evidence="1">CCCM811</strain>
    </source>
</reference>
<accession>A0A7S3Z559</accession>